<reference evidence="1 2" key="1">
    <citation type="journal article" date="2016" name="PLoS Pathog.">
        <title>Biosynthesis of antibiotic leucinostatins in bio-control fungus Purpureocillium lilacinum and their inhibition on phytophthora revealed by genome mining.</title>
        <authorList>
            <person name="Wang G."/>
            <person name="Liu Z."/>
            <person name="Lin R."/>
            <person name="Li E."/>
            <person name="Mao Z."/>
            <person name="Ling J."/>
            <person name="Yang Y."/>
            <person name="Yin W.B."/>
            <person name="Xie B."/>
        </authorList>
    </citation>
    <scope>NUCLEOTIDE SEQUENCE [LARGE SCALE GENOMIC DNA]</scope>
    <source>
        <strain evidence="1">170</strain>
    </source>
</reference>
<dbReference type="RefSeq" id="XP_022284266.1">
    <property type="nucleotide sequence ID" value="XM_022429001.1"/>
</dbReference>
<evidence type="ECO:0000313" key="1">
    <source>
        <dbReference type="EMBL" id="OAQ64277.2"/>
    </source>
</evidence>
<evidence type="ECO:0000313" key="2">
    <source>
        <dbReference type="Proteomes" id="UP000078397"/>
    </source>
</evidence>
<dbReference type="KEGG" id="pchm:VFPPC_16193"/>
<gene>
    <name evidence="1" type="ORF">VFPPC_16193</name>
</gene>
<dbReference type="Proteomes" id="UP000078397">
    <property type="component" value="Unassembled WGS sequence"/>
</dbReference>
<comment type="caution">
    <text evidence="1">The sequence shown here is derived from an EMBL/GenBank/DDBJ whole genome shotgun (WGS) entry which is preliminary data.</text>
</comment>
<protein>
    <submittedName>
        <fullName evidence="1">Uncharacterized protein</fullName>
    </submittedName>
</protein>
<dbReference type="AlphaFoldDB" id="A0A179FFT8"/>
<organism evidence="1 2">
    <name type="scientific">Pochonia chlamydosporia 170</name>
    <dbReference type="NCBI Taxonomy" id="1380566"/>
    <lineage>
        <taxon>Eukaryota</taxon>
        <taxon>Fungi</taxon>
        <taxon>Dikarya</taxon>
        <taxon>Ascomycota</taxon>
        <taxon>Pezizomycotina</taxon>
        <taxon>Sordariomycetes</taxon>
        <taxon>Hypocreomycetidae</taxon>
        <taxon>Hypocreales</taxon>
        <taxon>Clavicipitaceae</taxon>
        <taxon>Pochonia</taxon>
    </lineage>
</organism>
<accession>A0A179FFT8</accession>
<sequence length="116" mass="13614">MFVEVKGLSESAKIKQARCSVDDAISAQRMAKRAAIVPRHNLRCLFRNLPRRFHKCAVSYRAESSRAPSWREKNAMFRTDASCLSFGRVVKKKEYYKKNERFDRPSEETKAKGRRW</sequence>
<name>A0A179FFT8_METCM</name>
<dbReference type="GeneID" id="28857940"/>
<dbReference type="EMBL" id="LSBJ02000005">
    <property type="protein sequence ID" value="OAQ64277.2"/>
    <property type="molecule type" value="Genomic_DNA"/>
</dbReference>
<keyword evidence="2" id="KW-1185">Reference proteome</keyword>
<proteinExistence type="predicted"/>